<keyword evidence="9" id="KW-1185">Reference proteome</keyword>
<evidence type="ECO:0000256" key="6">
    <source>
        <dbReference type="SAM" id="MobiDB-lite"/>
    </source>
</evidence>
<dbReference type="InterPro" id="IPR037278">
    <property type="entry name" value="ARFGAP/RecO"/>
</dbReference>
<evidence type="ECO:0000256" key="5">
    <source>
        <dbReference type="PROSITE-ProRule" id="PRU00288"/>
    </source>
</evidence>
<dbReference type="PROSITE" id="PS50115">
    <property type="entry name" value="ARFGAP"/>
    <property type="match status" value="1"/>
</dbReference>
<feature type="compositionally biased region" description="Low complexity" evidence="6">
    <location>
        <begin position="420"/>
        <end position="432"/>
    </location>
</feature>
<dbReference type="GO" id="GO:0008270">
    <property type="term" value="F:zinc ion binding"/>
    <property type="evidence" value="ECO:0007669"/>
    <property type="project" value="UniProtKB-KW"/>
</dbReference>
<dbReference type="PANTHER" id="PTHR47021:SF4">
    <property type="entry name" value="ADP-RIBOSYLATION FACTOR GTPASE-ACTIVATING PROTEIN AGD6-RELATED"/>
    <property type="match status" value="1"/>
</dbReference>
<feature type="compositionally biased region" description="Polar residues" evidence="6">
    <location>
        <begin position="232"/>
        <end position="241"/>
    </location>
</feature>
<evidence type="ECO:0000256" key="1">
    <source>
        <dbReference type="ARBA" id="ARBA00022468"/>
    </source>
</evidence>
<dbReference type="SUPFAM" id="SSF57863">
    <property type="entry name" value="ArfGap/RecO-like zinc finger"/>
    <property type="match status" value="1"/>
</dbReference>
<keyword evidence="3 5" id="KW-0863">Zinc-finger</keyword>
<organism evidence="8 9">
    <name type="scientific">Papaver atlanticum</name>
    <dbReference type="NCBI Taxonomy" id="357466"/>
    <lineage>
        <taxon>Eukaryota</taxon>
        <taxon>Viridiplantae</taxon>
        <taxon>Streptophyta</taxon>
        <taxon>Embryophyta</taxon>
        <taxon>Tracheophyta</taxon>
        <taxon>Spermatophyta</taxon>
        <taxon>Magnoliopsida</taxon>
        <taxon>Ranunculales</taxon>
        <taxon>Papaveraceae</taxon>
        <taxon>Papaveroideae</taxon>
        <taxon>Papaver</taxon>
    </lineage>
</organism>
<dbReference type="Proteomes" id="UP001202328">
    <property type="component" value="Unassembled WGS sequence"/>
</dbReference>
<name>A0AAD4XH33_9MAGN</name>
<feature type="compositionally biased region" description="Low complexity" evidence="6">
    <location>
        <begin position="451"/>
        <end position="462"/>
    </location>
</feature>
<dbReference type="Gene3D" id="1.10.220.150">
    <property type="entry name" value="Arf GTPase activating protein"/>
    <property type="match status" value="1"/>
</dbReference>
<feature type="domain" description="Arf-GAP" evidence="7">
    <location>
        <begin position="4"/>
        <end position="120"/>
    </location>
</feature>
<dbReference type="AlphaFoldDB" id="A0AAD4XH33"/>
<keyword evidence="1" id="KW-0343">GTPase activation</keyword>
<accession>A0AAD4XH33</accession>
<dbReference type="PANTHER" id="PTHR47021">
    <property type="entry name" value="ADP-RIBOSYLATION FACTOR GTPASE-ACTIVATING PROTEIN AGD6-RELATED"/>
    <property type="match status" value="1"/>
</dbReference>
<feature type="compositionally biased region" description="Low complexity" evidence="6">
    <location>
        <begin position="389"/>
        <end position="403"/>
    </location>
</feature>
<protein>
    <recommendedName>
        <fullName evidence="7">Arf-GAP domain-containing protein</fullName>
    </recommendedName>
</protein>
<evidence type="ECO:0000256" key="3">
    <source>
        <dbReference type="ARBA" id="ARBA00022771"/>
    </source>
</evidence>
<dbReference type="EMBL" id="JAJJMB010009858">
    <property type="protein sequence ID" value="KAI3912038.1"/>
    <property type="molecule type" value="Genomic_DNA"/>
</dbReference>
<evidence type="ECO:0000313" key="8">
    <source>
        <dbReference type="EMBL" id="KAI3912038.1"/>
    </source>
</evidence>
<feature type="compositionally biased region" description="Low complexity" evidence="6">
    <location>
        <begin position="371"/>
        <end position="380"/>
    </location>
</feature>
<keyword evidence="4" id="KW-0862">Zinc</keyword>
<dbReference type="Pfam" id="PF01412">
    <property type="entry name" value="ArfGap"/>
    <property type="match status" value="1"/>
</dbReference>
<feature type="compositionally biased region" description="Polar residues" evidence="6">
    <location>
        <begin position="349"/>
        <end position="359"/>
    </location>
</feature>
<feature type="compositionally biased region" description="Basic and acidic residues" evidence="6">
    <location>
        <begin position="406"/>
        <end position="419"/>
    </location>
</feature>
<feature type="region of interest" description="Disordered" evidence="6">
    <location>
        <begin position="130"/>
        <end position="184"/>
    </location>
</feature>
<dbReference type="InterPro" id="IPR044519">
    <property type="entry name" value="ARF_GAP_AGD6/7"/>
</dbReference>
<comment type="caution">
    <text evidence="8">The sequence shown here is derived from an EMBL/GenBank/DDBJ whole genome shotgun (WGS) entry which is preliminary data.</text>
</comment>
<dbReference type="GO" id="GO:0005096">
    <property type="term" value="F:GTPase activator activity"/>
    <property type="evidence" value="ECO:0007669"/>
    <property type="project" value="UniProtKB-KW"/>
</dbReference>
<reference evidence="8" key="1">
    <citation type="submission" date="2022-04" db="EMBL/GenBank/DDBJ databases">
        <title>A functionally conserved STORR gene fusion in Papaver species that diverged 16.8 million years ago.</title>
        <authorList>
            <person name="Catania T."/>
        </authorList>
    </citation>
    <scope>NUCLEOTIDE SEQUENCE</scope>
    <source>
        <strain evidence="8">S-188037</strain>
    </source>
</reference>
<dbReference type="PRINTS" id="PR00405">
    <property type="entry name" value="REVINTRACTNG"/>
</dbReference>
<dbReference type="CDD" id="cd08830">
    <property type="entry name" value="ArfGap_ArfGap1"/>
    <property type="match status" value="1"/>
</dbReference>
<proteinExistence type="predicted"/>
<evidence type="ECO:0000313" key="9">
    <source>
        <dbReference type="Proteomes" id="UP001202328"/>
    </source>
</evidence>
<keyword evidence="2" id="KW-0479">Metal-binding</keyword>
<sequence length="475" mass="51008">MSASRRLRELQSHPGNKTCVDCSQKNPQWASVSYGIFMCLECSGKHRGLGVHISFVRSVTMDSWSEIQLKKMESGGNDKLNAFLSNYGIPKETNIIAKYNTNAAGVYRERIIALAEGRVWNDPPVVKEEVKKAETRRGGGGGGGWDNWDDDGLRGNNDMRRNHSAVNMSGSGGGGMPVRSRSTQDIYSKSEYEASAANKEDFFARKMMENDSRPEGLPPSKGGKYVGFGSTPAPSSNQRDYSQGGGAGGSGAIKDTVFQGLGRLSLVAASAAQSAASVVQAGTKELTSKVKEGGYDHKVNETMNVVTTKTTEIGHRTWGIMKGVMAIASQKVEEYTKEGVAPWKGGDNWQRNDSQSNGFYQEFGKETKGWNNSSANNSFASGGGGVNTSSGKQLNSVSSSNSWDDWDSKDASTRKEESAKGGSAHGATAGASDNWAGWDDPKDDAYDDGFHNTSSNHNNKSKGTSDDLWAEGGFR</sequence>
<dbReference type="SMART" id="SM00105">
    <property type="entry name" value="ArfGap"/>
    <property type="match status" value="1"/>
</dbReference>
<dbReference type="FunFam" id="1.10.220.150:FF:000014">
    <property type="entry name" value="ADP-ribosylation factor GTPase-activating protein"/>
    <property type="match status" value="1"/>
</dbReference>
<evidence type="ECO:0000259" key="7">
    <source>
        <dbReference type="PROSITE" id="PS50115"/>
    </source>
</evidence>
<feature type="compositionally biased region" description="Basic and acidic residues" evidence="6">
    <location>
        <begin position="151"/>
        <end position="161"/>
    </location>
</feature>
<gene>
    <name evidence="8" type="ORF">MKW98_007565</name>
</gene>
<evidence type="ECO:0000256" key="4">
    <source>
        <dbReference type="ARBA" id="ARBA00022833"/>
    </source>
</evidence>
<dbReference type="GO" id="GO:0016192">
    <property type="term" value="P:vesicle-mediated transport"/>
    <property type="evidence" value="ECO:0007669"/>
    <property type="project" value="InterPro"/>
</dbReference>
<feature type="region of interest" description="Disordered" evidence="6">
    <location>
        <begin position="209"/>
        <end position="248"/>
    </location>
</feature>
<dbReference type="InterPro" id="IPR001164">
    <property type="entry name" value="ArfGAP_dom"/>
</dbReference>
<feature type="compositionally biased region" description="Basic and acidic residues" evidence="6">
    <location>
        <begin position="439"/>
        <end position="450"/>
    </location>
</feature>
<dbReference type="InterPro" id="IPR038508">
    <property type="entry name" value="ArfGAP_dom_sf"/>
</dbReference>
<evidence type="ECO:0000256" key="2">
    <source>
        <dbReference type="ARBA" id="ARBA00022723"/>
    </source>
</evidence>
<feature type="region of interest" description="Disordered" evidence="6">
    <location>
        <begin position="340"/>
        <end position="475"/>
    </location>
</feature>